<sequence length="39" mass="4660">MAVTWLEVENGINRKIDTDVRADLSQWLRNIMNERFVLI</sequence>
<organism evidence="1 2">
    <name type="scientific">Bartonella bacilliformis Ver097</name>
    <dbReference type="NCBI Taxonomy" id="1293911"/>
    <lineage>
        <taxon>Bacteria</taxon>
        <taxon>Pseudomonadati</taxon>
        <taxon>Pseudomonadota</taxon>
        <taxon>Alphaproteobacteria</taxon>
        <taxon>Hyphomicrobiales</taxon>
        <taxon>Bartonellaceae</taxon>
        <taxon>Bartonella</taxon>
    </lineage>
</organism>
<name>A0A072R284_BARBA</name>
<evidence type="ECO:0000313" key="2">
    <source>
        <dbReference type="Proteomes" id="UP000031740"/>
    </source>
</evidence>
<comment type="caution">
    <text evidence="1">The sequence shown here is derived from an EMBL/GenBank/DDBJ whole genome shotgun (WGS) entry which is preliminary data.</text>
</comment>
<evidence type="ECO:0000313" key="1">
    <source>
        <dbReference type="EMBL" id="KEG19327.1"/>
    </source>
</evidence>
<dbReference type="HOGENOM" id="CLU_3305330_0_0_5"/>
<dbReference type="AlphaFoldDB" id="A0A072R284"/>
<dbReference type="PATRIC" id="fig|1293911.3.peg.1148"/>
<accession>A0A072R284</accession>
<protein>
    <submittedName>
        <fullName evidence="1">Uncharacterized protein</fullName>
    </submittedName>
</protein>
<dbReference type="Proteomes" id="UP000031740">
    <property type="component" value="Unassembled WGS sequence"/>
</dbReference>
<proteinExistence type="predicted"/>
<reference evidence="1 2" key="1">
    <citation type="submission" date="2013-04" db="EMBL/GenBank/DDBJ databases">
        <title>The Genome Sequence of Bartonella bacilliformis Ver097.</title>
        <authorList>
            <consortium name="The Broad Institute Genomics Platform"/>
            <consortium name="The Broad Institute Genome Sequencing Center for Infectious Disease"/>
            <person name="Feldgarden M."/>
            <person name="Kirby J."/>
            <person name="Birtles R."/>
            <person name="Dasch G."/>
            <person name="Hendrix L."/>
            <person name="Koehler J."/>
            <person name="Walker B."/>
            <person name="Young S.K."/>
            <person name="Zeng Q."/>
            <person name="Gargeya S."/>
            <person name="Fitzgerald M."/>
            <person name="Haas B."/>
            <person name="Abouelleil A."/>
            <person name="Allen A.W."/>
            <person name="Alvarado L."/>
            <person name="Arachchi H.M."/>
            <person name="Berlin A.M."/>
            <person name="Chapman S.B."/>
            <person name="Gainer-Dewar J."/>
            <person name="Goldberg J."/>
            <person name="Griggs A."/>
            <person name="Gujja S."/>
            <person name="Hansen M."/>
            <person name="Howarth C."/>
            <person name="Imamovic A."/>
            <person name="Ireland A."/>
            <person name="Larimer J."/>
            <person name="McCowan C."/>
            <person name="Murphy C."/>
            <person name="Pearson M."/>
            <person name="Poon T.W."/>
            <person name="Priest M."/>
            <person name="Roberts A."/>
            <person name="Saif S."/>
            <person name="Shea T."/>
            <person name="Sisk P."/>
            <person name="Sykes S."/>
            <person name="Wortman J."/>
            <person name="Nusbaum C."/>
            <person name="Birren B."/>
        </authorList>
    </citation>
    <scope>NUCLEOTIDE SEQUENCE [LARGE SCALE GENOMIC DNA]</scope>
    <source>
        <strain evidence="1 2">Ver097</strain>
    </source>
</reference>
<gene>
    <name evidence="1" type="ORF">H710_01109</name>
</gene>
<dbReference type="EMBL" id="ASIV01000006">
    <property type="protein sequence ID" value="KEG19327.1"/>
    <property type="molecule type" value="Genomic_DNA"/>
</dbReference>